<evidence type="ECO:0008006" key="4">
    <source>
        <dbReference type="Google" id="ProtNLM"/>
    </source>
</evidence>
<dbReference type="EMBL" id="JABCJE010000005">
    <property type="protein sequence ID" value="NVO24268.1"/>
    <property type="molecule type" value="Genomic_DNA"/>
</dbReference>
<evidence type="ECO:0000256" key="1">
    <source>
        <dbReference type="SAM" id="Phobius"/>
    </source>
</evidence>
<dbReference type="AlphaFoldDB" id="A0A850QBE4"/>
<name>A0A850QBE4_9RHOB</name>
<dbReference type="Proteomes" id="UP000592216">
    <property type="component" value="Unassembled WGS sequence"/>
</dbReference>
<keyword evidence="1" id="KW-0472">Membrane</keyword>
<keyword evidence="1" id="KW-1133">Transmembrane helix</keyword>
<comment type="caution">
    <text evidence="2">The sequence shown here is derived from an EMBL/GenBank/DDBJ whole genome shotgun (WGS) entry which is preliminary data.</text>
</comment>
<gene>
    <name evidence="2" type="ORF">HJ536_12955</name>
</gene>
<sequence>MNKFFAAFLNDESGAVTVDWVVLAAATVGLGALIGTTIISNARTLATDTGTFIGTVQAPS</sequence>
<feature type="transmembrane region" description="Helical" evidence="1">
    <location>
        <begin position="20"/>
        <end position="39"/>
    </location>
</feature>
<evidence type="ECO:0000313" key="3">
    <source>
        <dbReference type="Proteomes" id="UP000592216"/>
    </source>
</evidence>
<protein>
    <recommendedName>
        <fullName evidence="4">Pilus assembly protein</fullName>
    </recommendedName>
</protein>
<reference evidence="2 3" key="1">
    <citation type="submission" date="2020-04" db="EMBL/GenBank/DDBJ databases">
        <title>Donghicola sp., a member of the Rhodobacteraceae family isolated from mangrove forest in Thailand.</title>
        <authorList>
            <person name="Charoenyingcharoen P."/>
            <person name="Yukphan P."/>
        </authorList>
    </citation>
    <scope>NUCLEOTIDE SEQUENCE [LARGE SCALE GENOMIC DNA]</scope>
    <source>
        <strain evidence="2 3">B5-SW-15</strain>
    </source>
</reference>
<evidence type="ECO:0000313" key="2">
    <source>
        <dbReference type="EMBL" id="NVO24268.1"/>
    </source>
</evidence>
<accession>A0A850QBE4</accession>
<keyword evidence="1" id="KW-0812">Transmembrane</keyword>
<organism evidence="2 3">
    <name type="scientific">Donghicola mangrovi</name>
    <dbReference type="NCBI Taxonomy" id="2729614"/>
    <lineage>
        <taxon>Bacteria</taxon>
        <taxon>Pseudomonadati</taxon>
        <taxon>Pseudomonadota</taxon>
        <taxon>Alphaproteobacteria</taxon>
        <taxon>Rhodobacterales</taxon>
        <taxon>Roseobacteraceae</taxon>
        <taxon>Donghicola</taxon>
    </lineage>
</organism>
<proteinExistence type="predicted"/>